<protein>
    <submittedName>
        <fullName evidence="1">Uncharacterized protein</fullName>
    </submittedName>
</protein>
<dbReference type="Proteomes" id="UP000531231">
    <property type="component" value="Unassembled WGS sequence"/>
</dbReference>
<comment type="caution">
    <text evidence="1">The sequence shown here is derived from an EMBL/GenBank/DDBJ whole genome shotgun (WGS) entry which is preliminary data.</text>
</comment>
<evidence type="ECO:0000313" key="1">
    <source>
        <dbReference type="EMBL" id="MBB5091468.1"/>
    </source>
</evidence>
<gene>
    <name evidence="1" type="ORF">HNQ68_002009</name>
</gene>
<keyword evidence="2" id="KW-1185">Reference proteome</keyword>
<proteinExistence type="predicted"/>
<reference evidence="1 2" key="1">
    <citation type="submission" date="2020-08" db="EMBL/GenBank/DDBJ databases">
        <title>Genomic Encyclopedia of Type Strains, Phase IV (KMG-IV): sequencing the most valuable type-strain genomes for metagenomic binning, comparative biology and taxonomic classification.</title>
        <authorList>
            <person name="Goeker M."/>
        </authorList>
    </citation>
    <scope>NUCLEOTIDE SEQUENCE [LARGE SCALE GENOMIC DNA]</scope>
    <source>
        <strain evidence="1 2">DSM 25620</strain>
    </source>
</reference>
<dbReference type="RefSeq" id="WP_022709368.1">
    <property type="nucleotide sequence ID" value="NZ_JACHIL010000003.1"/>
</dbReference>
<dbReference type="AlphaFoldDB" id="A0A7W8EQB1"/>
<sequence length="74" mass="8418">MPFKKADIVGAYTPEQLHMLQQAYDEVCNILGRCPTSDENKDVLARAVINIYKSGEKDPQNIAKLISEIEEYLF</sequence>
<evidence type="ECO:0000313" key="2">
    <source>
        <dbReference type="Proteomes" id="UP000531231"/>
    </source>
</evidence>
<organism evidence="1 2">
    <name type="scientific">Pseudochrobactrum saccharolyticum</name>
    <dbReference type="NCBI Taxonomy" id="354352"/>
    <lineage>
        <taxon>Bacteria</taxon>
        <taxon>Pseudomonadati</taxon>
        <taxon>Pseudomonadota</taxon>
        <taxon>Alphaproteobacteria</taxon>
        <taxon>Hyphomicrobiales</taxon>
        <taxon>Brucellaceae</taxon>
        <taxon>Pseudochrobactrum</taxon>
    </lineage>
</organism>
<name>A0A7W8EQB1_9HYPH</name>
<dbReference type="EMBL" id="JACHIL010000003">
    <property type="protein sequence ID" value="MBB5091468.1"/>
    <property type="molecule type" value="Genomic_DNA"/>
</dbReference>
<accession>A0A7W8EQB1</accession>